<comment type="caution">
    <text evidence="1">The sequence shown here is derived from an EMBL/GenBank/DDBJ whole genome shotgun (WGS) entry which is preliminary data.</text>
</comment>
<evidence type="ECO:0008006" key="3">
    <source>
        <dbReference type="Google" id="ProtNLM"/>
    </source>
</evidence>
<dbReference type="InterPro" id="IPR038765">
    <property type="entry name" value="Papain-like_cys_pep_sf"/>
</dbReference>
<dbReference type="SUPFAM" id="SSF54001">
    <property type="entry name" value="Cysteine proteinases"/>
    <property type="match status" value="1"/>
</dbReference>
<evidence type="ECO:0000313" key="2">
    <source>
        <dbReference type="Proteomes" id="UP000775213"/>
    </source>
</evidence>
<keyword evidence="2" id="KW-1185">Reference proteome</keyword>
<evidence type="ECO:0000313" key="1">
    <source>
        <dbReference type="EMBL" id="KAH0449231.1"/>
    </source>
</evidence>
<gene>
    <name evidence="1" type="ORF">IEQ34_023031</name>
</gene>
<dbReference type="Gene3D" id="3.40.395.10">
    <property type="entry name" value="Adenoviral Proteinase, Chain A"/>
    <property type="match status" value="1"/>
</dbReference>
<organism evidence="1 2">
    <name type="scientific">Dendrobium chrysotoxum</name>
    <name type="common">Orchid</name>
    <dbReference type="NCBI Taxonomy" id="161865"/>
    <lineage>
        <taxon>Eukaryota</taxon>
        <taxon>Viridiplantae</taxon>
        <taxon>Streptophyta</taxon>
        <taxon>Embryophyta</taxon>
        <taxon>Tracheophyta</taxon>
        <taxon>Spermatophyta</taxon>
        <taxon>Magnoliopsida</taxon>
        <taxon>Liliopsida</taxon>
        <taxon>Asparagales</taxon>
        <taxon>Orchidaceae</taxon>
        <taxon>Epidendroideae</taxon>
        <taxon>Malaxideae</taxon>
        <taxon>Dendrobiinae</taxon>
        <taxon>Dendrobium</taxon>
    </lineage>
</organism>
<sequence length="335" mass="38565">MVVETSRLGSEREGEAADSEAAAELLREHILVEVTVEENIFRCGVENLRAEGGREEAIGGQQGNYSSSSFTVLFATPIFTVHLETFSIRSVFIYANGFTYLKKGTLDELIFLHVIIKEKVGNEPEEKLLIFKKSRDGKKQKIATLSPAKLISVEDVQILSQPLSIIMKYKSKEMLSNEKKLSLDECFKKFTHKYDTIFYFRNIIISRASIDEIILDKYLDNNHVDVFALLLHEKNKLSPHKYHNFLYVSPIYWNYKQIDPIATLYIEHITNIIVKSCNLLLQPIINDGHWTLLVQPIRGVLIQTNIIDCGMFICKYIEKFVLENKINLVKSKNWQ</sequence>
<dbReference type="AlphaFoldDB" id="A0AAV7FZ52"/>
<proteinExistence type="predicted"/>
<dbReference type="EMBL" id="JAGFBR010000019">
    <property type="protein sequence ID" value="KAH0449231.1"/>
    <property type="molecule type" value="Genomic_DNA"/>
</dbReference>
<protein>
    <recommendedName>
        <fullName evidence="3">Ubiquitin-like protease family profile domain-containing protein</fullName>
    </recommendedName>
</protein>
<name>A0AAV7FZ52_DENCH</name>
<reference evidence="1 2" key="1">
    <citation type="journal article" date="2021" name="Hortic Res">
        <title>Chromosome-scale assembly of the Dendrobium chrysotoxum genome enhances the understanding of orchid evolution.</title>
        <authorList>
            <person name="Zhang Y."/>
            <person name="Zhang G.Q."/>
            <person name="Zhang D."/>
            <person name="Liu X.D."/>
            <person name="Xu X.Y."/>
            <person name="Sun W.H."/>
            <person name="Yu X."/>
            <person name="Zhu X."/>
            <person name="Wang Z.W."/>
            <person name="Zhao X."/>
            <person name="Zhong W.Y."/>
            <person name="Chen H."/>
            <person name="Yin W.L."/>
            <person name="Huang T."/>
            <person name="Niu S.C."/>
            <person name="Liu Z.J."/>
        </authorList>
    </citation>
    <scope>NUCLEOTIDE SEQUENCE [LARGE SCALE GENOMIC DNA]</scope>
    <source>
        <strain evidence="1">Lindl</strain>
    </source>
</reference>
<accession>A0AAV7FZ52</accession>
<dbReference type="Proteomes" id="UP000775213">
    <property type="component" value="Unassembled WGS sequence"/>
</dbReference>